<dbReference type="InterPro" id="IPR043128">
    <property type="entry name" value="Rev_trsase/Diguanyl_cyclase"/>
</dbReference>
<protein>
    <recommendedName>
        <fullName evidence="2">ribonuclease H</fullName>
        <ecNumber evidence="2">3.1.26.4</ecNumber>
    </recommendedName>
</protein>
<sequence>FAFSVPSINRQARLKRYQRRTLPQGMKNSPAICQMFVARGLSSIREYFPDAIIFHYVDVILICPETYYYLETVLKKTIQVIEGARFEIATKKIQCTGPWTYLGLWIISQRTIVPQQLTIKDNPKTLRDLHQLCGSISWVHSLLGITTDDLAPLFNLLGGCDDLDSPRTITPEARVAIQKVSEAL</sequence>
<evidence type="ECO:0000256" key="2">
    <source>
        <dbReference type="ARBA" id="ARBA00012180"/>
    </source>
</evidence>
<evidence type="ECO:0000256" key="7">
    <source>
        <dbReference type="ARBA" id="ARBA00022801"/>
    </source>
</evidence>
<gene>
    <name evidence="10" type="primary">Ervk11_0</name>
    <name evidence="10" type="ORF">SETKIR_R12987</name>
</gene>
<dbReference type="Gene3D" id="3.30.70.270">
    <property type="match status" value="1"/>
</dbReference>
<organism evidence="10 11">
    <name type="scientific">Setophaga kirtlandii</name>
    <name type="common">Kirtland's warbler</name>
    <name type="synonym">Dendroica kirtlandii</name>
    <dbReference type="NCBI Taxonomy" id="298831"/>
    <lineage>
        <taxon>Eukaryota</taxon>
        <taxon>Metazoa</taxon>
        <taxon>Chordata</taxon>
        <taxon>Craniata</taxon>
        <taxon>Vertebrata</taxon>
        <taxon>Euteleostomi</taxon>
        <taxon>Archelosauria</taxon>
        <taxon>Archosauria</taxon>
        <taxon>Dinosauria</taxon>
        <taxon>Saurischia</taxon>
        <taxon>Theropoda</taxon>
        <taxon>Coelurosauria</taxon>
        <taxon>Aves</taxon>
        <taxon>Neognathae</taxon>
        <taxon>Neoaves</taxon>
        <taxon>Telluraves</taxon>
        <taxon>Australaves</taxon>
        <taxon>Passeriformes</taxon>
        <taxon>Passeroidea</taxon>
        <taxon>Parulidae</taxon>
        <taxon>Setophaga</taxon>
    </lineage>
</organism>
<evidence type="ECO:0000313" key="11">
    <source>
        <dbReference type="Proteomes" id="UP000550059"/>
    </source>
</evidence>
<proteinExistence type="inferred from homology"/>
<dbReference type="Proteomes" id="UP000550059">
    <property type="component" value="Unassembled WGS sequence"/>
</dbReference>
<dbReference type="Gene3D" id="3.10.10.10">
    <property type="entry name" value="HIV Type 1 Reverse Transcriptase, subunit A, domain 1"/>
    <property type="match status" value="1"/>
</dbReference>
<evidence type="ECO:0000256" key="6">
    <source>
        <dbReference type="ARBA" id="ARBA00022759"/>
    </source>
</evidence>
<evidence type="ECO:0000256" key="3">
    <source>
        <dbReference type="ARBA" id="ARBA00022679"/>
    </source>
</evidence>
<keyword evidence="8" id="KW-0695">RNA-directed DNA polymerase</keyword>
<dbReference type="AlphaFoldDB" id="A0A7L0QIL7"/>
<evidence type="ECO:0000256" key="1">
    <source>
        <dbReference type="ARBA" id="ARBA00010879"/>
    </source>
</evidence>
<comment type="similarity">
    <text evidence="1">Belongs to the beta type-B retroviral polymerase family. HERV class-II K(HML-2) pol subfamily.</text>
</comment>
<comment type="caution">
    <text evidence="10">The sequence shown here is derived from an EMBL/GenBank/DDBJ whole genome shotgun (WGS) entry which is preliminary data.</text>
</comment>
<keyword evidence="4" id="KW-0548">Nucleotidyltransferase</keyword>
<keyword evidence="5" id="KW-0540">Nuclease</keyword>
<feature type="non-terminal residue" evidence="10">
    <location>
        <position position="184"/>
    </location>
</feature>
<dbReference type="InterPro" id="IPR010661">
    <property type="entry name" value="RVT_thumb"/>
</dbReference>
<evidence type="ECO:0000256" key="4">
    <source>
        <dbReference type="ARBA" id="ARBA00022695"/>
    </source>
</evidence>
<keyword evidence="7" id="KW-0378">Hydrolase</keyword>
<dbReference type="PANTHER" id="PTHR41694:SF3">
    <property type="entry name" value="RNA-DIRECTED DNA POLYMERASE-RELATED"/>
    <property type="match status" value="1"/>
</dbReference>
<dbReference type="InterPro" id="IPR000477">
    <property type="entry name" value="RT_dom"/>
</dbReference>
<dbReference type="EMBL" id="VXAS01008724">
    <property type="protein sequence ID" value="NXL17591.1"/>
    <property type="molecule type" value="Genomic_DNA"/>
</dbReference>
<evidence type="ECO:0000256" key="5">
    <source>
        <dbReference type="ARBA" id="ARBA00022722"/>
    </source>
</evidence>
<accession>A0A7L0QIL7</accession>
<dbReference type="Pfam" id="PF06817">
    <property type="entry name" value="RVT_thumb"/>
    <property type="match status" value="1"/>
</dbReference>
<feature type="non-terminal residue" evidence="10">
    <location>
        <position position="1"/>
    </location>
</feature>
<dbReference type="GO" id="GO:0004523">
    <property type="term" value="F:RNA-DNA hybrid ribonuclease activity"/>
    <property type="evidence" value="ECO:0007669"/>
    <property type="project" value="UniProtKB-EC"/>
</dbReference>
<feature type="domain" description="Reverse transcriptase" evidence="9">
    <location>
        <begin position="1"/>
        <end position="106"/>
    </location>
</feature>
<keyword evidence="3" id="KW-0808">Transferase</keyword>
<dbReference type="GO" id="GO:0035613">
    <property type="term" value="F:RNA stem-loop binding"/>
    <property type="evidence" value="ECO:0007669"/>
    <property type="project" value="TreeGrafter"/>
</dbReference>
<dbReference type="InterPro" id="IPR043502">
    <property type="entry name" value="DNA/RNA_pol_sf"/>
</dbReference>
<evidence type="ECO:0000313" key="10">
    <source>
        <dbReference type="EMBL" id="NXL17591.1"/>
    </source>
</evidence>
<dbReference type="EC" id="3.1.26.4" evidence="2"/>
<dbReference type="PROSITE" id="PS50878">
    <property type="entry name" value="RT_POL"/>
    <property type="match status" value="1"/>
</dbReference>
<keyword evidence="6" id="KW-0255">Endonuclease</keyword>
<keyword evidence="11" id="KW-1185">Reference proteome</keyword>
<evidence type="ECO:0000259" key="9">
    <source>
        <dbReference type="PROSITE" id="PS50878"/>
    </source>
</evidence>
<evidence type="ECO:0000256" key="8">
    <source>
        <dbReference type="ARBA" id="ARBA00022918"/>
    </source>
</evidence>
<reference evidence="10 11" key="1">
    <citation type="submission" date="2019-09" db="EMBL/GenBank/DDBJ databases">
        <title>Bird 10,000 Genomes (B10K) Project - Family phase.</title>
        <authorList>
            <person name="Zhang G."/>
        </authorList>
    </citation>
    <scope>NUCLEOTIDE SEQUENCE [LARGE SCALE GENOMIC DNA]</scope>
    <source>
        <strain evidence="10">B10K-DU-001-45</strain>
        <tissue evidence="10">Muscle</tissue>
    </source>
</reference>
<name>A0A7L0QIL7_SETKR</name>
<dbReference type="Pfam" id="PF00078">
    <property type="entry name" value="RVT_1"/>
    <property type="match status" value="1"/>
</dbReference>
<dbReference type="PANTHER" id="PTHR41694">
    <property type="entry name" value="ENDOGENOUS RETROVIRUS GROUP K MEMBER POL PROTEIN"/>
    <property type="match status" value="1"/>
</dbReference>
<dbReference type="GO" id="GO:0003964">
    <property type="term" value="F:RNA-directed DNA polymerase activity"/>
    <property type="evidence" value="ECO:0007669"/>
    <property type="project" value="UniProtKB-KW"/>
</dbReference>
<dbReference type="SUPFAM" id="SSF56672">
    <property type="entry name" value="DNA/RNA polymerases"/>
    <property type="match status" value="1"/>
</dbReference>